<proteinExistence type="predicted"/>
<name>A0A855FP50_9NEIS</name>
<protein>
    <submittedName>
        <fullName evidence="1">Uncharacterized protein</fullName>
    </submittedName>
</protein>
<comment type="caution">
    <text evidence="1">The sequence shown here is derived from an EMBL/GenBank/DDBJ whole genome shotgun (WGS) entry which is preliminary data.</text>
</comment>
<evidence type="ECO:0000313" key="1">
    <source>
        <dbReference type="EMBL" id="PIT59952.1"/>
    </source>
</evidence>
<evidence type="ECO:0000313" key="2">
    <source>
        <dbReference type="Proteomes" id="UP000230463"/>
    </source>
</evidence>
<dbReference type="NCBIfam" id="NF042415">
    <property type="entry name" value="STY0301_fam"/>
    <property type="match status" value="1"/>
</dbReference>
<accession>A0A855FP50</accession>
<dbReference type="InterPro" id="IPR049973">
    <property type="entry name" value="STY0301-like"/>
</dbReference>
<gene>
    <name evidence="1" type="ORF">BHC57_06690</name>
</gene>
<organism evidence="1 2">
    <name type="scientific">Snodgrassella alvi</name>
    <dbReference type="NCBI Taxonomy" id="1196083"/>
    <lineage>
        <taxon>Bacteria</taxon>
        <taxon>Pseudomonadati</taxon>
        <taxon>Pseudomonadota</taxon>
        <taxon>Betaproteobacteria</taxon>
        <taxon>Neisseriales</taxon>
        <taxon>Neisseriaceae</taxon>
        <taxon>Snodgrassella</taxon>
    </lineage>
</organism>
<dbReference type="EMBL" id="MEIU01000057">
    <property type="protein sequence ID" value="PIT59952.1"/>
    <property type="molecule type" value="Genomic_DNA"/>
</dbReference>
<reference evidence="1 2" key="1">
    <citation type="journal article" date="2017" name="MBio">
        <title>Type VI secretion-mediated competition in the bee gut microbiome.</title>
        <authorList>
            <person name="Steele M.I."/>
            <person name="Kwong W.K."/>
            <person name="Powell J.E."/>
            <person name="Whiteley M."/>
            <person name="Moran N.A."/>
        </authorList>
    </citation>
    <scope>NUCLEOTIDE SEQUENCE [LARGE SCALE GENOMIC DNA]</scope>
    <source>
        <strain evidence="1 2">HK3</strain>
    </source>
</reference>
<dbReference type="AlphaFoldDB" id="A0A855FP50"/>
<sequence length="153" mass="17211">MNNGRDNPCRFVSLNSEGGVMFLMMEVTFMLSNNKKIATLFTSLLLSLLSINSHAQTTVVSCPVTFSDEHGTYRLINVRLFDGPICKKVELVPEFKKEKLIWILDARMDPSLVCLYNGTNHYIVLDAKGVTSCEKKVCQCRQNVCNNNLLLST</sequence>
<dbReference type="Proteomes" id="UP000230463">
    <property type="component" value="Unassembled WGS sequence"/>
</dbReference>